<evidence type="ECO:0000313" key="2">
    <source>
        <dbReference type="Proteomes" id="UP001056500"/>
    </source>
</evidence>
<dbReference type="Proteomes" id="UP001056500">
    <property type="component" value="Chromosome"/>
</dbReference>
<organism evidence="1 2">
    <name type="scientific">Brevibacillus ruminantium</name>
    <dbReference type="NCBI Taxonomy" id="2950604"/>
    <lineage>
        <taxon>Bacteria</taxon>
        <taxon>Bacillati</taxon>
        <taxon>Bacillota</taxon>
        <taxon>Bacilli</taxon>
        <taxon>Bacillales</taxon>
        <taxon>Paenibacillaceae</taxon>
        <taxon>Brevibacillus</taxon>
    </lineage>
</organism>
<evidence type="ECO:0000313" key="1">
    <source>
        <dbReference type="EMBL" id="USG64656.1"/>
    </source>
</evidence>
<sequence length="62" mass="7283">MPMWAFLLTIFGGLMAFAVMYDRVKKRKKTIPQKISSSQIMYTENYLNEVRNDMNTGQHSHL</sequence>
<gene>
    <name evidence="1" type="ORF">NDK47_21310</name>
</gene>
<name>A0ABY4WBU2_9BACL</name>
<proteinExistence type="predicted"/>
<reference evidence="1" key="1">
    <citation type="submission" date="2022-06" db="EMBL/GenBank/DDBJ databases">
        <title>Genome sequencing of Brevibacillus sp. BB3-R1.</title>
        <authorList>
            <person name="Heo J."/>
            <person name="Lee D."/>
            <person name="Won M."/>
            <person name="Han B.-H."/>
            <person name="Hong S.-B."/>
            <person name="Kwon S.-W."/>
        </authorList>
    </citation>
    <scope>NUCLEOTIDE SEQUENCE</scope>
    <source>
        <strain evidence="1">BB3-R1</strain>
    </source>
</reference>
<protein>
    <submittedName>
        <fullName evidence="1">Uncharacterized protein</fullName>
    </submittedName>
</protein>
<dbReference type="EMBL" id="CP098755">
    <property type="protein sequence ID" value="USG64656.1"/>
    <property type="molecule type" value="Genomic_DNA"/>
</dbReference>
<keyword evidence="2" id="KW-1185">Reference proteome</keyword>
<dbReference type="RefSeq" id="WP_251871767.1">
    <property type="nucleotide sequence ID" value="NZ_CP098755.1"/>
</dbReference>
<accession>A0ABY4WBU2</accession>